<dbReference type="InterPro" id="IPR001387">
    <property type="entry name" value="Cro/C1-type_HTH"/>
</dbReference>
<dbReference type="PANTHER" id="PTHR34475:SF1">
    <property type="entry name" value="CYTOSKELETON PROTEIN RODZ"/>
    <property type="match status" value="1"/>
</dbReference>
<dbReference type="SMART" id="SM00530">
    <property type="entry name" value="HTH_XRE"/>
    <property type="match status" value="1"/>
</dbReference>
<feature type="region of interest" description="Disordered" evidence="1">
    <location>
        <begin position="271"/>
        <end position="310"/>
    </location>
</feature>
<dbReference type="InterPro" id="IPR010982">
    <property type="entry name" value="Lambda_DNA-bd_dom_sf"/>
</dbReference>
<evidence type="ECO:0000256" key="1">
    <source>
        <dbReference type="SAM" id="MobiDB-lite"/>
    </source>
</evidence>
<dbReference type="PROSITE" id="PS50943">
    <property type="entry name" value="HTH_CROC1"/>
    <property type="match status" value="1"/>
</dbReference>
<organism evidence="4 5">
    <name type="scientific">Vibrio cholerae serotype O1 (strain ATCC 39541 / Classical Ogawa 395 / O395)</name>
    <dbReference type="NCBI Taxonomy" id="345073"/>
    <lineage>
        <taxon>Bacteria</taxon>
        <taxon>Pseudomonadati</taxon>
        <taxon>Pseudomonadota</taxon>
        <taxon>Gammaproteobacteria</taxon>
        <taxon>Vibrionales</taxon>
        <taxon>Vibrionaceae</taxon>
        <taxon>Vibrio</taxon>
    </lineage>
</organism>
<feature type="region of interest" description="Disordered" evidence="1">
    <location>
        <begin position="226"/>
        <end position="256"/>
    </location>
</feature>
<dbReference type="NCBIfam" id="NF008109">
    <property type="entry name" value="PRK10856.1"/>
    <property type="match status" value="1"/>
</dbReference>
<evidence type="ECO:0000313" key="5">
    <source>
        <dbReference type="Proteomes" id="UP000000249"/>
    </source>
</evidence>
<sequence length="393" mass="42566">MHRLSQVVPLLPIIKNKSEWPSGLVLTKRLKLRMNTEQQDYNQTETTEQVNQPAIEKVAPGTLLKQKREDLGLTQRQIADRLRLRLSIIQSIEENRFEDGQVATFTRGYLRSYAKAVGIRESEILCAFDDSYCQKPEVQPDMKSFSKKTKRQLHDSRIMLITWVILAVIVGMSTLWWWQNSQKNSLIPDKTTIAPSAISDIQSSNDASLANEDFATVPPLNELQDAAPASEEAPMSQESLSGEASELTPPAPNEADVVTDKPVVEETAAAPVAPAQPQGQTPVQSQAPVAAAPVTQPEAAPSAPSQPVSSSTESASALLVMNFSADCWIQVKDATGKILSTGVKKAGQSVSLSGQRPYKLVLGAPEGVSITLASEPVDLSGYTSGKVARLTLP</sequence>
<feature type="domain" description="HTH cro/C1-type" evidence="3">
    <location>
        <begin position="64"/>
        <end position="96"/>
    </location>
</feature>
<dbReference type="Proteomes" id="UP000000249">
    <property type="component" value="Chromosome 1"/>
</dbReference>
<dbReference type="GO" id="GO:0003677">
    <property type="term" value="F:DNA binding"/>
    <property type="evidence" value="ECO:0007669"/>
    <property type="project" value="InterPro"/>
</dbReference>
<dbReference type="PANTHER" id="PTHR34475">
    <property type="match status" value="1"/>
</dbReference>
<protein>
    <recommendedName>
        <fullName evidence="3">HTH cro/C1-type domain-containing protein</fullName>
    </recommendedName>
</protein>
<dbReference type="KEGG" id="vco:VC0395_A0287"/>
<dbReference type="PATRIC" id="fig|345073.21.peg.749"/>
<dbReference type="KEGG" id="vcr:VC395_0775"/>
<dbReference type="SUPFAM" id="SSF47413">
    <property type="entry name" value="lambda repressor-like DNA-binding domains"/>
    <property type="match status" value="1"/>
</dbReference>
<dbReference type="InterPro" id="IPR025194">
    <property type="entry name" value="RodZ-like_C"/>
</dbReference>
<dbReference type="EMBL" id="CP000627">
    <property type="protein sequence ID" value="ABQ21988.1"/>
    <property type="molecule type" value="Genomic_DNA"/>
</dbReference>
<keyword evidence="2" id="KW-1133">Transmembrane helix</keyword>
<feature type="transmembrane region" description="Helical" evidence="2">
    <location>
        <begin position="158"/>
        <end position="178"/>
    </location>
</feature>
<dbReference type="eggNOG" id="COG1426">
    <property type="taxonomic scope" value="Bacteria"/>
</dbReference>
<name>A0A0H3AMF5_VIBC3</name>
<dbReference type="InterPro" id="IPR050400">
    <property type="entry name" value="Bact_Cytoskel_RodZ"/>
</dbReference>
<evidence type="ECO:0000259" key="3">
    <source>
        <dbReference type="PROSITE" id="PS50943"/>
    </source>
</evidence>
<dbReference type="AlphaFoldDB" id="A0A0H3AMF5"/>
<evidence type="ECO:0000256" key="2">
    <source>
        <dbReference type="SAM" id="Phobius"/>
    </source>
</evidence>
<gene>
    <name evidence="4" type="ordered locus">VC0395_A0287</name>
</gene>
<dbReference type="CDD" id="cd00093">
    <property type="entry name" value="HTH_XRE"/>
    <property type="match status" value="1"/>
</dbReference>
<proteinExistence type="predicted"/>
<keyword evidence="2" id="KW-0472">Membrane</keyword>
<dbReference type="Gene3D" id="1.10.260.40">
    <property type="entry name" value="lambda repressor-like DNA-binding domains"/>
    <property type="match status" value="1"/>
</dbReference>
<keyword evidence="2" id="KW-0812">Transmembrane</keyword>
<reference evidence="4 5" key="1">
    <citation type="submission" date="2007-03" db="EMBL/GenBank/DDBJ databases">
        <authorList>
            <person name="Heidelberg J."/>
        </authorList>
    </citation>
    <scope>NUCLEOTIDE SEQUENCE [LARGE SCALE GENOMIC DNA]</scope>
    <source>
        <strain evidence="5">ATCC 39541 / Classical Ogawa 395 / O395</strain>
    </source>
</reference>
<evidence type="ECO:0000313" key="4">
    <source>
        <dbReference type="EMBL" id="ABQ21988.1"/>
    </source>
</evidence>
<accession>A0A0H3AMF5</accession>
<dbReference type="Pfam" id="PF13464">
    <property type="entry name" value="RodZ_C"/>
    <property type="match status" value="1"/>
</dbReference>
<dbReference type="Pfam" id="PF13413">
    <property type="entry name" value="HTH_25"/>
    <property type="match status" value="1"/>
</dbReference>